<proteinExistence type="predicted"/>
<reference evidence="2" key="1">
    <citation type="submission" date="2014-04" db="EMBL/GenBank/DDBJ databases">
        <title>Evolutionary Origins and Diversification of the Mycorrhizal Mutualists.</title>
        <authorList>
            <consortium name="DOE Joint Genome Institute"/>
            <consortium name="Mycorrhizal Genomics Consortium"/>
            <person name="Kohler A."/>
            <person name="Kuo A."/>
            <person name="Nagy L.G."/>
            <person name="Floudas D."/>
            <person name="Copeland A."/>
            <person name="Barry K.W."/>
            <person name="Cichocki N."/>
            <person name="Veneault-Fourrey C."/>
            <person name="LaButti K."/>
            <person name="Lindquist E.A."/>
            <person name="Lipzen A."/>
            <person name="Lundell T."/>
            <person name="Morin E."/>
            <person name="Murat C."/>
            <person name="Riley R."/>
            <person name="Ohm R."/>
            <person name="Sun H."/>
            <person name="Tunlid A."/>
            <person name="Henrissat B."/>
            <person name="Grigoriev I.V."/>
            <person name="Hibbett D.S."/>
            <person name="Martin F."/>
        </authorList>
    </citation>
    <scope>NUCLEOTIDE SEQUENCE [LARGE SCALE GENOMIC DNA]</scope>
    <source>
        <strain evidence="2">FD-334 SS-4</strain>
    </source>
</reference>
<keyword evidence="2" id="KW-1185">Reference proteome</keyword>
<name>A0A0D2Q467_HYPSF</name>
<gene>
    <name evidence="1" type="ORF">HYPSUDRAFT_36727</name>
</gene>
<dbReference type="EMBL" id="KN817528">
    <property type="protein sequence ID" value="KJA26405.1"/>
    <property type="molecule type" value="Genomic_DNA"/>
</dbReference>
<evidence type="ECO:0000313" key="1">
    <source>
        <dbReference type="EMBL" id="KJA26405.1"/>
    </source>
</evidence>
<sequence>MRRMFFFDTFNYTSWHPGGDRYLNPPETDYGCERSCAKGLTAGVERFDIISSIIPPY</sequence>
<dbReference type="AlphaFoldDB" id="A0A0D2Q467"/>
<dbReference type="Proteomes" id="UP000054270">
    <property type="component" value="Unassembled WGS sequence"/>
</dbReference>
<accession>A0A0D2Q467</accession>
<evidence type="ECO:0000313" key="2">
    <source>
        <dbReference type="Proteomes" id="UP000054270"/>
    </source>
</evidence>
<organism evidence="1 2">
    <name type="scientific">Hypholoma sublateritium (strain FD-334 SS-4)</name>
    <dbReference type="NCBI Taxonomy" id="945553"/>
    <lineage>
        <taxon>Eukaryota</taxon>
        <taxon>Fungi</taxon>
        <taxon>Dikarya</taxon>
        <taxon>Basidiomycota</taxon>
        <taxon>Agaricomycotina</taxon>
        <taxon>Agaricomycetes</taxon>
        <taxon>Agaricomycetidae</taxon>
        <taxon>Agaricales</taxon>
        <taxon>Agaricineae</taxon>
        <taxon>Strophariaceae</taxon>
        <taxon>Hypholoma</taxon>
    </lineage>
</organism>
<protein>
    <submittedName>
        <fullName evidence="1">Uncharacterized protein</fullName>
    </submittedName>
</protein>